<dbReference type="AlphaFoldDB" id="A0AA37XE25"/>
<gene>
    <name evidence="2" type="ORF">GCM10025875_14800</name>
</gene>
<evidence type="ECO:0000313" key="3">
    <source>
        <dbReference type="Proteomes" id="UP001157161"/>
    </source>
</evidence>
<comment type="caution">
    <text evidence="2">The sequence shown here is derived from an EMBL/GenBank/DDBJ whole genome shotgun (WGS) entry which is preliminary data.</text>
</comment>
<name>A0AA37XE25_9MICO</name>
<sequence length="127" mass="13697">MLPHVEHEERDEAEGEVALLVVQLHDDGAGTDRVPGQHGPAGPLHAGGDGREVLLERLDAAEVVLEGREELAGGLAPSGERFSQKTVWLTWPPRLKARFLEWRFTAARSPDSRASASFSSAVLAPVT</sequence>
<organism evidence="2 3">
    <name type="scientific">Litorihabitans aurantiacus</name>
    <dbReference type="NCBI Taxonomy" id="1930061"/>
    <lineage>
        <taxon>Bacteria</taxon>
        <taxon>Bacillati</taxon>
        <taxon>Actinomycetota</taxon>
        <taxon>Actinomycetes</taxon>
        <taxon>Micrococcales</taxon>
        <taxon>Beutenbergiaceae</taxon>
        <taxon>Litorihabitans</taxon>
    </lineage>
</organism>
<evidence type="ECO:0000313" key="2">
    <source>
        <dbReference type="EMBL" id="GMA31488.1"/>
    </source>
</evidence>
<dbReference type="Proteomes" id="UP001157161">
    <property type="component" value="Unassembled WGS sequence"/>
</dbReference>
<reference evidence="2" key="1">
    <citation type="journal article" date="2014" name="Int. J. Syst. Evol. Microbiol.">
        <title>Complete genome sequence of Corynebacterium casei LMG S-19264T (=DSM 44701T), isolated from a smear-ripened cheese.</title>
        <authorList>
            <consortium name="US DOE Joint Genome Institute (JGI-PGF)"/>
            <person name="Walter F."/>
            <person name="Albersmeier A."/>
            <person name="Kalinowski J."/>
            <person name="Ruckert C."/>
        </authorList>
    </citation>
    <scope>NUCLEOTIDE SEQUENCE</scope>
    <source>
        <strain evidence="2">NBRC 112290</strain>
    </source>
</reference>
<accession>A0AA37XE25</accession>
<reference evidence="2" key="2">
    <citation type="submission" date="2023-02" db="EMBL/GenBank/DDBJ databases">
        <authorList>
            <person name="Sun Q."/>
            <person name="Mori K."/>
        </authorList>
    </citation>
    <scope>NUCLEOTIDE SEQUENCE</scope>
    <source>
        <strain evidence="2">NBRC 112290</strain>
    </source>
</reference>
<evidence type="ECO:0000256" key="1">
    <source>
        <dbReference type="SAM" id="MobiDB-lite"/>
    </source>
</evidence>
<proteinExistence type="predicted"/>
<dbReference type="EMBL" id="BSUM01000001">
    <property type="protein sequence ID" value="GMA31488.1"/>
    <property type="molecule type" value="Genomic_DNA"/>
</dbReference>
<keyword evidence="3" id="KW-1185">Reference proteome</keyword>
<protein>
    <submittedName>
        <fullName evidence="2">Uncharacterized protein</fullName>
    </submittedName>
</protein>
<feature type="region of interest" description="Disordered" evidence="1">
    <location>
        <begin position="28"/>
        <end position="49"/>
    </location>
</feature>